<comment type="similarity">
    <text evidence="3">Belongs to the aldehyde dehydrogenase family.</text>
</comment>
<dbReference type="InterPro" id="IPR016163">
    <property type="entry name" value="Ald_DH_C"/>
</dbReference>
<evidence type="ECO:0000313" key="5">
    <source>
        <dbReference type="EMBL" id="TGN66841.1"/>
    </source>
</evidence>
<feature type="domain" description="Aldehyde dehydrogenase" evidence="4">
    <location>
        <begin position="4"/>
        <end position="462"/>
    </location>
</feature>
<dbReference type="PROSITE" id="PS00687">
    <property type="entry name" value="ALDEHYDE_DEHYDR_GLU"/>
    <property type="match status" value="1"/>
</dbReference>
<dbReference type="AlphaFoldDB" id="A0A4Z1CPD9"/>
<evidence type="ECO:0000256" key="1">
    <source>
        <dbReference type="ARBA" id="ARBA00023002"/>
    </source>
</evidence>
<dbReference type="InterPro" id="IPR016162">
    <property type="entry name" value="Ald_DH_N"/>
</dbReference>
<gene>
    <name evidence="5" type="ORF">EXE59_12895</name>
</gene>
<keyword evidence="6" id="KW-1185">Reference proteome</keyword>
<comment type="caution">
    <text evidence="5">The sequence shown here is derived from an EMBL/GenBank/DDBJ whole genome shotgun (WGS) entry which is preliminary data.</text>
</comment>
<dbReference type="EMBL" id="SRRO01000001">
    <property type="protein sequence ID" value="TGN66841.1"/>
    <property type="molecule type" value="Genomic_DNA"/>
</dbReference>
<dbReference type="InterPro" id="IPR016160">
    <property type="entry name" value="Ald_DH_CS_CYS"/>
</dbReference>
<keyword evidence="1 3" id="KW-0560">Oxidoreductase</keyword>
<accession>A0A4Z1CPD9</accession>
<evidence type="ECO:0000256" key="2">
    <source>
        <dbReference type="PROSITE-ProRule" id="PRU10007"/>
    </source>
</evidence>
<evidence type="ECO:0000259" key="4">
    <source>
        <dbReference type="Pfam" id="PF00171"/>
    </source>
</evidence>
<dbReference type="Gene3D" id="3.40.605.10">
    <property type="entry name" value="Aldehyde Dehydrogenase, Chain A, domain 1"/>
    <property type="match status" value="1"/>
</dbReference>
<sequence>MSAASELITVRRPADGTPIFTYRAVDEQGVREAVAVAGQAAPAWAALHPRTRGESMTELARLMERDADLLAGLDSEDGGKPITDCVTGDVPAAIESIRWFAESADKVTGSVAPTDDTALGITTRHPVGVAAALLPWNYPLAMAAWKIGPALAAGNCLLLKPAEATPRSVQHLAALAAEAGLPTGVLTVLPGHGAVTGRALAEDPRVRAISFTGSQATGRQVLAGAAVSNFKRVSLEMGGKSPQILMRDALSFGEELFEEMAVAAFLSSGQNCTAGSRIHVDASIFDEVVAGLVAVADKLVLGDPSDARTQMGPLINHAALERAESAVSDAVAGGAEVVTGGSAVPIVPGGSYLPATVVVNAPRDGALSNEEVFAPVVTVSPFRDEDEVIALANESEYGLAASVWSRDVDTALRVARRVEAGVVSVNCYSEGDITTPFGGWKQSGFGGAEKSVAALDQWTVPKVTWLRTRTAPSTAPGTAQASRP</sequence>
<feature type="active site" evidence="2">
    <location>
        <position position="236"/>
    </location>
</feature>
<evidence type="ECO:0000313" key="6">
    <source>
        <dbReference type="Proteomes" id="UP000297496"/>
    </source>
</evidence>
<dbReference type="OrthoDB" id="6882680at2"/>
<dbReference type="RefSeq" id="WP_135841285.1">
    <property type="nucleotide sequence ID" value="NZ_SRRO01000001.1"/>
</dbReference>
<dbReference type="Pfam" id="PF00171">
    <property type="entry name" value="Aldedh"/>
    <property type="match status" value="1"/>
</dbReference>
<dbReference type="InterPro" id="IPR029510">
    <property type="entry name" value="Ald_DH_CS_GLU"/>
</dbReference>
<proteinExistence type="inferred from homology"/>
<evidence type="ECO:0000256" key="3">
    <source>
        <dbReference type="RuleBase" id="RU003345"/>
    </source>
</evidence>
<name>A0A4Z1CPD9_9ACTN</name>
<dbReference type="Proteomes" id="UP000297496">
    <property type="component" value="Unassembled WGS sequence"/>
</dbReference>
<reference evidence="5 6" key="1">
    <citation type="submission" date="2019-04" db="EMBL/GenBank/DDBJ databases">
        <title>Three New Species of Nocardioides, Nocardioides euryhalodurans sp. nov., Nocardioides seonyuensis sp. nov. and Nocardioides eburneoflavus sp. nov. Isolated from Soil.</title>
        <authorList>
            <person name="Roh S.G."/>
            <person name="Lee C."/>
            <person name="Kim M.-K."/>
            <person name="Kim S.B."/>
        </authorList>
    </citation>
    <scope>NUCLEOTIDE SEQUENCE [LARGE SCALE GENOMIC DNA]</scope>
    <source>
        <strain evidence="5 6">MMS17-SY213</strain>
    </source>
</reference>
<dbReference type="PROSITE" id="PS00070">
    <property type="entry name" value="ALDEHYDE_DEHYDR_CYS"/>
    <property type="match status" value="1"/>
</dbReference>
<dbReference type="InterPro" id="IPR015590">
    <property type="entry name" value="Aldehyde_DH_dom"/>
</dbReference>
<dbReference type="InterPro" id="IPR016161">
    <property type="entry name" value="Ald_DH/histidinol_DH"/>
</dbReference>
<dbReference type="Gene3D" id="3.40.309.10">
    <property type="entry name" value="Aldehyde Dehydrogenase, Chain A, domain 2"/>
    <property type="match status" value="1"/>
</dbReference>
<dbReference type="FunFam" id="3.40.605.10:FF:000001">
    <property type="entry name" value="Aldehyde dehydrogenase 1"/>
    <property type="match status" value="1"/>
</dbReference>
<dbReference type="GO" id="GO:0016620">
    <property type="term" value="F:oxidoreductase activity, acting on the aldehyde or oxo group of donors, NAD or NADP as acceptor"/>
    <property type="evidence" value="ECO:0007669"/>
    <property type="project" value="InterPro"/>
</dbReference>
<organism evidence="5 6">
    <name type="scientific">Nocardioides eburneiflavus</name>
    <dbReference type="NCBI Taxonomy" id="2518372"/>
    <lineage>
        <taxon>Bacteria</taxon>
        <taxon>Bacillati</taxon>
        <taxon>Actinomycetota</taxon>
        <taxon>Actinomycetes</taxon>
        <taxon>Propionibacteriales</taxon>
        <taxon>Nocardioidaceae</taxon>
        <taxon>Nocardioides</taxon>
    </lineage>
</organism>
<dbReference type="PANTHER" id="PTHR11699">
    <property type="entry name" value="ALDEHYDE DEHYDROGENASE-RELATED"/>
    <property type="match status" value="1"/>
</dbReference>
<dbReference type="SUPFAM" id="SSF53720">
    <property type="entry name" value="ALDH-like"/>
    <property type="match status" value="1"/>
</dbReference>
<protein>
    <submittedName>
        <fullName evidence="5">Aldehyde dehydrogenase family protein</fullName>
    </submittedName>
</protein>